<comment type="caution">
    <text evidence="1">The sequence shown here is derived from an EMBL/GenBank/DDBJ whole genome shotgun (WGS) entry which is preliminary data.</text>
</comment>
<evidence type="ECO:0000313" key="2">
    <source>
        <dbReference type="Proteomes" id="UP001392437"/>
    </source>
</evidence>
<proteinExistence type="predicted"/>
<gene>
    <name evidence="1" type="ORF">PG999_003781</name>
</gene>
<name>A0AAW0R4F1_9PEZI</name>
<sequence>MSPCYLTLCDGGEVSVIEKDLCSGMVRSSSGFLVQTNHDIIPQPLNDSGEKAAPDHQDLNRAMLHVEGWLEESTDRFDSVTQKWTRHVRKVEQTSRPIASQDAAMCDDGPVAQSIAEKAISKSALKRWLQSQQVMGECTHFAAIMDPYTGMIPWIKRGLFMSDSSS</sequence>
<keyword evidence="2" id="KW-1185">Reference proteome</keyword>
<protein>
    <submittedName>
        <fullName evidence="1">Acid ceramidase 1</fullName>
    </submittedName>
</protein>
<evidence type="ECO:0000313" key="1">
    <source>
        <dbReference type="EMBL" id="KAK8123863.1"/>
    </source>
</evidence>
<organism evidence="1 2">
    <name type="scientific">Apiospora kogelbergensis</name>
    <dbReference type="NCBI Taxonomy" id="1337665"/>
    <lineage>
        <taxon>Eukaryota</taxon>
        <taxon>Fungi</taxon>
        <taxon>Dikarya</taxon>
        <taxon>Ascomycota</taxon>
        <taxon>Pezizomycotina</taxon>
        <taxon>Sordariomycetes</taxon>
        <taxon>Xylariomycetidae</taxon>
        <taxon>Amphisphaeriales</taxon>
        <taxon>Apiosporaceae</taxon>
        <taxon>Apiospora</taxon>
    </lineage>
</organism>
<dbReference type="AlphaFoldDB" id="A0AAW0R4F1"/>
<accession>A0AAW0R4F1</accession>
<reference evidence="1 2" key="1">
    <citation type="submission" date="2023-01" db="EMBL/GenBank/DDBJ databases">
        <title>Analysis of 21 Apiospora genomes using comparative genomics revels a genus with tremendous synthesis potential of carbohydrate active enzymes and secondary metabolites.</title>
        <authorList>
            <person name="Sorensen T."/>
        </authorList>
    </citation>
    <scope>NUCLEOTIDE SEQUENCE [LARGE SCALE GENOMIC DNA]</scope>
    <source>
        <strain evidence="1 2">CBS 117206</strain>
    </source>
</reference>
<dbReference type="Proteomes" id="UP001392437">
    <property type="component" value="Unassembled WGS sequence"/>
</dbReference>
<dbReference type="EMBL" id="JAQQWP010000003">
    <property type="protein sequence ID" value="KAK8123863.1"/>
    <property type="molecule type" value="Genomic_DNA"/>
</dbReference>